<comment type="similarity">
    <text evidence="1">Belongs to the glycosyl hydrolase 25 family.</text>
</comment>
<accession>A0ABS9R8X4</accession>
<dbReference type="Gene3D" id="3.20.20.80">
    <property type="entry name" value="Glycosidases"/>
    <property type="match status" value="1"/>
</dbReference>
<keyword evidence="2" id="KW-0378">Hydrolase</keyword>
<evidence type="ECO:0000313" key="2">
    <source>
        <dbReference type="EMBL" id="MCH4286117.1"/>
    </source>
</evidence>
<dbReference type="PANTHER" id="PTHR34135">
    <property type="entry name" value="LYSOZYME"/>
    <property type="match status" value="1"/>
</dbReference>
<dbReference type="EMBL" id="JAKVPQ010000011">
    <property type="protein sequence ID" value="MCH4286117.1"/>
    <property type="molecule type" value="Genomic_DNA"/>
</dbReference>
<protein>
    <submittedName>
        <fullName evidence="2">Glycoside hydrolase family 25 protein</fullName>
    </submittedName>
</protein>
<dbReference type="Pfam" id="PF01183">
    <property type="entry name" value="Glyco_hydro_25"/>
    <property type="match status" value="1"/>
</dbReference>
<dbReference type="PROSITE" id="PS51904">
    <property type="entry name" value="GLYCOSYL_HYDROL_F25_2"/>
    <property type="match status" value="1"/>
</dbReference>
<evidence type="ECO:0000313" key="3">
    <source>
        <dbReference type="Proteomes" id="UP001202402"/>
    </source>
</evidence>
<keyword evidence="3" id="KW-1185">Reference proteome</keyword>
<dbReference type="PANTHER" id="PTHR34135:SF2">
    <property type="entry name" value="LYSOZYME"/>
    <property type="match status" value="1"/>
</dbReference>
<dbReference type="InterPro" id="IPR017853">
    <property type="entry name" value="GH"/>
</dbReference>
<dbReference type="RefSeq" id="WP_240607491.1">
    <property type="nucleotide sequence ID" value="NZ_JAKVPQ010000011.1"/>
</dbReference>
<reference evidence="2 3" key="1">
    <citation type="submission" date="2022-02" db="EMBL/GenBank/DDBJ databases">
        <title>Genome of Erysipelotrichaceae sp. nov. NSJ-176 isolated from human feces.</title>
        <authorList>
            <person name="Abdugheni R."/>
        </authorList>
    </citation>
    <scope>NUCLEOTIDE SEQUENCE [LARGE SCALE GENOMIC DNA]</scope>
    <source>
        <strain evidence="2 3">NSJ-176</strain>
    </source>
</reference>
<dbReference type="SUPFAM" id="SSF51445">
    <property type="entry name" value="(Trans)glycosidases"/>
    <property type="match status" value="1"/>
</dbReference>
<gene>
    <name evidence="2" type="ORF">LQE99_13400</name>
</gene>
<organism evidence="2 3">
    <name type="scientific">Amedibacillus hominis</name>
    <dbReference type="NCBI Taxonomy" id="2897776"/>
    <lineage>
        <taxon>Bacteria</taxon>
        <taxon>Bacillati</taxon>
        <taxon>Bacillota</taxon>
        <taxon>Erysipelotrichia</taxon>
        <taxon>Erysipelotrichales</taxon>
        <taxon>Erysipelotrichaceae</taxon>
        <taxon>Amedibacillus</taxon>
    </lineage>
</organism>
<comment type="caution">
    <text evidence="2">The sequence shown here is derived from an EMBL/GenBank/DDBJ whole genome shotgun (WGS) entry which is preliminary data.</text>
</comment>
<dbReference type="CDD" id="cd06414">
    <property type="entry name" value="GH25_LytC-like"/>
    <property type="match status" value="1"/>
</dbReference>
<evidence type="ECO:0000256" key="1">
    <source>
        <dbReference type="ARBA" id="ARBA00010646"/>
    </source>
</evidence>
<dbReference type="GO" id="GO:0016787">
    <property type="term" value="F:hydrolase activity"/>
    <property type="evidence" value="ECO:0007669"/>
    <property type="project" value="UniProtKB-KW"/>
</dbReference>
<name>A0ABS9R8X4_9FIRM</name>
<sequence>MTKLLGIDVSEHNGVINWDTIKKGGIEFAIIRSSYGHFVEDRQFRRNVKECERVHMPYGLYHYSYVATDQEMREEASGFIRLCKSCKPSYPCFIDMEDADGWKASHHVSDAMNVKVCYYTCSELEANGFYAGIYASLDWWNNHLNSSTLDRFDKWVAQWASVNTYTKPYQMWQFTSDGRVDGYTGRLDMDYSFVDYEKLITSMGFNGYHKDGNKPENHPPITTHPARPRYSVGDKIAFKGLWTQSNGGNWYPVKNLAIKEGIITKILYGTQHPYLINHNVGWANDDVVIHQESNRFKIGDKVSFDGLWTQSNGGVYYPSSSLLVKQGRITSIAKGAKHPYLINENVGWAQESALHHI</sequence>
<dbReference type="InterPro" id="IPR002053">
    <property type="entry name" value="Glyco_hydro_25"/>
</dbReference>
<dbReference type="Proteomes" id="UP001202402">
    <property type="component" value="Unassembled WGS sequence"/>
</dbReference>
<proteinExistence type="inferred from homology"/>